<organism evidence="1 2">
    <name type="scientific">Pistacia atlantica</name>
    <dbReference type="NCBI Taxonomy" id="434234"/>
    <lineage>
        <taxon>Eukaryota</taxon>
        <taxon>Viridiplantae</taxon>
        <taxon>Streptophyta</taxon>
        <taxon>Embryophyta</taxon>
        <taxon>Tracheophyta</taxon>
        <taxon>Spermatophyta</taxon>
        <taxon>Magnoliopsida</taxon>
        <taxon>eudicotyledons</taxon>
        <taxon>Gunneridae</taxon>
        <taxon>Pentapetalae</taxon>
        <taxon>rosids</taxon>
        <taxon>malvids</taxon>
        <taxon>Sapindales</taxon>
        <taxon>Anacardiaceae</taxon>
        <taxon>Pistacia</taxon>
    </lineage>
</organism>
<sequence length="109" mass="12388">MVSKSRHLLWRPWNQRSEWLHPYCSGCSISPSASNENSPQASWSTERLISVDHVQRSLSYEIVDNNIGFKSYVSTVKIVPEDNEGENQSGCVIEWGFTVDPMEGWALDV</sequence>
<dbReference type="Proteomes" id="UP001164250">
    <property type="component" value="Chromosome 11"/>
</dbReference>
<accession>A0ACC1AAE8</accession>
<dbReference type="EMBL" id="CM047907">
    <property type="protein sequence ID" value="KAJ0083333.1"/>
    <property type="molecule type" value="Genomic_DNA"/>
</dbReference>
<name>A0ACC1AAE8_9ROSI</name>
<evidence type="ECO:0000313" key="1">
    <source>
        <dbReference type="EMBL" id="KAJ0083333.1"/>
    </source>
</evidence>
<comment type="caution">
    <text evidence="1">The sequence shown here is derived from an EMBL/GenBank/DDBJ whole genome shotgun (WGS) entry which is preliminary data.</text>
</comment>
<reference evidence="2" key="1">
    <citation type="journal article" date="2023" name="G3 (Bethesda)">
        <title>Genome assembly and association tests identify interacting loci associated with vigor, precocity, and sex in interspecific pistachio rootstocks.</title>
        <authorList>
            <person name="Palmer W."/>
            <person name="Jacygrad E."/>
            <person name="Sagayaradj S."/>
            <person name="Cavanaugh K."/>
            <person name="Han R."/>
            <person name="Bertier L."/>
            <person name="Beede B."/>
            <person name="Kafkas S."/>
            <person name="Golino D."/>
            <person name="Preece J."/>
            <person name="Michelmore R."/>
        </authorList>
    </citation>
    <scope>NUCLEOTIDE SEQUENCE [LARGE SCALE GENOMIC DNA]</scope>
</reference>
<gene>
    <name evidence="1" type="ORF">Patl1_30045</name>
</gene>
<keyword evidence="2" id="KW-1185">Reference proteome</keyword>
<proteinExistence type="predicted"/>
<evidence type="ECO:0000313" key="2">
    <source>
        <dbReference type="Proteomes" id="UP001164250"/>
    </source>
</evidence>
<protein>
    <submittedName>
        <fullName evidence="1">Uncharacterized protein</fullName>
    </submittedName>
</protein>